<dbReference type="PROSITE" id="PS51257">
    <property type="entry name" value="PROKAR_LIPOPROTEIN"/>
    <property type="match status" value="1"/>
</dbReference>
<sequence length="179" mass="20201">MTIKYKTALLCRKFTITLLFFGIAACSTMQPTQHGFSGFEAKSNDINPHVSWQLEHQNISDDQKVELELHVSKLLKSVIQNHAEKNMYVRANITRVETASPILNVMTTLLAFIPLDRGGAAIEIQAIDQNTGEQIFHGSYAKWMPKSEFISHFSSMALAKLALEDGIQNFNRDIDYALR</sequence>
<dbReference type="OrthoDB" id="6974741at2"/>
<accession>A0A1N7M3C0</accession>
<organism evidence="2 3">
    <name type="scientific">Neptunomonas antarctica</name>
    <dbReference type="NCBI Taxonomy" id="619304"/>
    <lineage>
        <taxon>Bacteria</taxon>
        <taxon>Pseudomonadati</taxon>
        <taxon>Pseudomonadota</taxon>
        <taxon>Gammaproteobacteria</taxon>
        <taxon>Oceanospirillales</taxon>
        <taxon>Oceanospirillaceae</taxon>
        <taxon>Neptunomonas</taxon>
    </lineage>
</organism>
<evidence type="ECO:0000313" key="3">
    <source>
        <dbReference type="Proteomes" id="UP000185999"/>
    </source>
</evidence>
<gene>
    <name evidence="2" type="ORF">SAMN05421760_105120</name>
</gene>
<evidence type="ECO:0000256" key="1">
    <source>
        <dbReference type="SAM" id="SignalP"/>
    </source>
</evidence>
<feature type="chain" id="PRO_5009943429" description="DUF3313 domain-containing protein" evidence="1">
    <location>
        <begin position="25"/>
        <end position="179"/>
    </location>
</feature>
<dbReference type="RefSeq" id="WP_054340176.1">
    <property type="nucleotide sequence ID" value="NZ_FTOE01000005.1"/>
</dbReference>
<protein>
    <recommendedName>
        <fullName evidence="4">DUF3313 domain-containing protein</fullName>
    </recommendedName>
</protein>
<evidence type="ECO:0000313" key="2">
    <source>
        <dbReference type="EMBL" id="SIS80469.1"/>
    </source>
</evidence>
<feature type="signal peptide" evidence="1">
    <location>
        <begin position="1"/>
        <end position="24"/>
    </location>
</feature>
<evidence type="ECO:0008006" key="4">
    <source>
        <dbReference type="Google" id="ProtNLM"/>
    </source>
</evidence>
<dbReference type="AlphaFoldDB" id="A0A1N7M3C0"/>
<dbReference type="EMBL" id="FTOE01000005">
    <property type="protein sequence ID" value="SIS80469.1"/>
    <property type="molecule type" value="Genomic_DNA"/>
</dbReference>
<reference evidence="3" key="1">
    <citation type="submission" date="2017-01" db="EMBL/GenBank/DDBJ databases">
        <authorList>
            <person name="Varghese N."/>
            <person name="Submissions S."/>
        </authorList>
    </citation>
    <scope>NUCLEOTIDE SEQUENCE [LARGE SCALE GENOMIC DNA]</scope>
    <source>
        <strain evidence="3">DSM 22306</strain>
    </source>
</reference>
<keyword evidence="1" id="KW-0732">Signal</keyword>
<keyword evidence="3" id="KW-1185">Reference proteome</keyword>
<name>A0A1N7M3C0_9GAMM</name>
<proteinExistence type="predicted"/>
<dbReference type="Proteomes" id="UP000185999">
    <property type="component" value="Unassembled WGS sequence"/>
</dbReference>